<dbReference type="SUPFAM" id="SSF51735">
    <property type="entry name" value="NAD(P)-binding Rossmann-fold domains"/>
    <property type="match status" value="1"/>
</dbReference>
<proteinExistence type="inferred from homology"/>
<dbReference type="PRINTS" id="PR00080">
    <property type="entry name" value="SDRFAMILY"/>
</dbReference>
<dbReference type="PANTHER" id="PTHR44196">
    <property type="entry name" value="DEHYDROGENASE/REDUCTASE SDR FAMILY MEMBER 7B"/>
    <property type="match status" value="1"/>
</dbReference>
<dbReference type="CDD" id="cd05233">
    <property type="entry name" value="SDR_c"/>
    <property type="match status" value="1"/>
</dbReference>
<accession>A0A2G3DV89</accession>
<dbReference type="PANTHER" id="PTHR44196:SF2">
    <property type="entry name" value="SHORT-CHAIN DEHYDROGENASE-RELATED"/>
    <property type="match status" value="1"/>
</dbReference>
<dbReference type="PIRSF" id="PIRSF000126">
    <property type="entry name" value="11-beta-HSD1"/>
    <property type="match status" value="1"/>
</dbReference>
<evidence type="ECO:0000256" key="2">
    <source>
        <dbReference type="ARBA" id="ARBA00023002"/>
    </source>
</evidence>
<keyword evidence="2" id="KW-0560">Oxidoreductase</keyword>
<dbReference type="InterPro" id="IPR002347">
    <property type="entry name" value="SDR_fam"/>
</dbReference>
<evidence type="ECO:0000256" key="1">
    <source>
        <dbReference type="ARBA" id="ARBA00006484"/>
    </source>
</evidence>
<dbReference type="Pfam" id="PF00106">
    <property type="entry name" value="adh_short"/>
    <property type="match status" value="1"/>
</dbReference>
<evidence type="ECO:0000313" key="4">
    <source>
        <dbReference type="EMBL" id="PHU34803.1"/>
    </source>
</evidence>
<dbReference type="Proteomes" id="UP000225889">
    <property type="component" value="Unassembled WGS sequence"/>
</dbReference>
<reference evidence="4 5" key="2">
    <citation type="submission" date="2017-10" db="EMBL/GenBank/DDBJ databases">
        <authorList>
            <person name="Banno H."/>
            <person name="Chua N.-H."/>
        </authorList>
    </citation>
    <scope>NUCLEOTIDE SEQUENCE [LARGE SCALE GENOMIC DNA]</scope>
    <source>
        <strain evidence="4 5">JK626</strain>
    </source>
</reference>
<dbReference type="PRINTS" id="PR00081">
    <property type="entry name" value="GDHRDH"/>
</dbReference>
<evidence type="ECO:0000256" key="3">
    <source>
        <dbReference type="RuleBase" id="RU000363"/>
    </source>
</evidence>
<gene>
    <name evidence="4" type="ORF">CSX01_05535</name>
</gene>
<sequence length="255" mass="27990">MKTALITGATSGIGREFAIQLAEEGYRLIVVGRRVERLEEMKSELLVPVEIIPCDLSKKKECFELLKKLEDENIDVFINNAGFGLAGSFIETDIKKEVNMIKVNDIAMHILFKGILQNMSEVGEGNILNVCSSAGLLPAGPYMATYYASKAYMVSLTRAVARELKEAKSNIKVSALCPGPVDTEFNDTADVVFALKGISAKQCVKEAIQGMKKGKLIIVPSIKMKLATTFSHLLPYSARVMITGRQQKKKLGNQQ</sequence>
<evidence type="ECO:0000313" key="5">
    <source>
        <dbReference type="Proteomes" id="UP000225889"/>
    </source>
</evidence>
<dbReference type="RefSeq" id="WP_099391720.1">
    <property type="nucleotide sequence ID" value="NZ_PDYF01000011.1"/>
</dbReference>
<reference evidence="4 5" key="1">
    <citation type="submission" date="2017-10" db="EMBL/GenBank/DDBJ databases">
        <title>Resolving the taxonomy of Roseburia spp., Eubacterium rectale and Agathobacter spp. through phylogenomic analysis.</title>
        <authorList>
            <person name="Sheridan P.O."/>
            <person name="Walker A.W."/>
            <person name="Duncan S.H."/>
            <person name="Scott K.P."/>
            <person name="Toole P.W.O."/>
            <person name="Luis P."/>
            <person name="Flint H.J."/>
        </authorList>
    </citation>
    <scope>NUCLEOTIDE SEQUENCE [LARGE SCALE GENOMIC DNA]</scope>
    <source>
        <strain evidence="4 5">JK626</strain>
    </source>
</reference>
<comment type="caution">
    <text evidence="4">The sequence shown here is derived from an EMBL/GenBank/DDBJ whole genome shotgun (WGS) entry which is preliminary data.</text>
</comment>
<protein>
    <submittedName>
        <fullName evidence="4">Ketoacyl reductase</fullName>
    </submittedName>
</protein>
<dbReference type="AlphaFoldDB" id="A0A2G3DV89"/>
<dbReference type="Gene3D" id="3.40.50.720">
    <property type="entry name" value="NAD(P)-binding Rossmann-like Domain"/>
    <property type="match status" value="1"/>
</dbReference>
<dbReference type="GO" id="GO:0016491">
    <property type="term" value="F:oxidoreductase activity"/>
    <property type="evidence" value="ECO:0007669"/>
    <property type="project" value="UniProtKB-KW"/>
</dbReference>
<dbReference type="InterPro" id="IPR036291">
    <property type="entry name" value="NAD(P)-bd_dom_sf"/>
</dbReference>
<organism evidence="4 5">
    <name type="scientific">Pseudobutyrivibrio ruminis</name>
    <dbReference type="NCBI Taxonomy" id="46206"/>
    <lineage>
        <taxon>Bacteria</taxon>
        <taxon>Bacillati</taxon>
        <taxon>Bacillota</taxon>
        <taxon>Clostridia</taxon>
        <taxon>Lachnospirales</taxon>
        <taxon>Lachnospiraceae</taxon>
        <taxon>Pseudobutyrivibrio</taxon>
    </lineage>
</organism>
<dbReference type="EMBL" id="PDYF01000011">
    <property type="protein sequence ID" value="PHU34803.1"/>
    <property type="molecule type" value="Genomic_DNA"/>
</dbReference>
<comment type="similarity">
    <text evidence="1 3">Belongs to the short-chain dehydrogenases/reductases (SDR) family.</text>
</comment>
<dbReference type="GO" id="GO:0016020">
    <property type="term" value="C:membrane"/>
    <property type="evidence" value="ECO:0007669"/>
    <property type="project" value="TreeGrafter"/>
</dbReference>
<name>A0A2G3DV89_9FIRM</name>